<evidence type="ECO:0000256" key="2">
    <source>
        <dbReference type="ARBA" id="ARBA00022741"/>
    </source>
</evidence>
<dbReference type="Pfam" id="PF00012">
    <property type="entry name" value="HSP70"/>
    <property type="match status" value="1"/>
</dbReference>
<dbReference type="InterPro" id="IPR013126">
    <property type="entry name" value="Hsp_70_fam"/>
</dbReference>
<dbReference type="PROSITE" id="PS00297">
    <property type="entry name" value="HSP70_1"/>
    <property type="match status" value="1"/>
</dbReference>
<keyword evidence="4" id="KW-0143">Chaperone</keyword>
<dbReference type="SUPFAM" id="SSF100920">
    <property type="entry name" value="Heat shock protein 70kD (HSP70), peptide-binding domain"/>
    <property type="match status" value="1"/>
</dbReference>
<dbReference type="GO" id="GO:0005524">
    <property type="term" value="F:ATP binding"/>
    <property type="evidence" value="ECO:0007669"/>
    <property type="project" value="UniProtKB-KW"/>
</dbReference>
<dbReference type="SUPFAM" id="SSF53067">
    <property type="entry name" value="Actin-like ATPase domain"/>
    <property type="match status" value="2"/>
</dbReference>
<dbReference type="PRINTS" id="PR00301">
    <property type="entry name" value="HEATSHOCK70"/>
</dbReference>
<dbReference type="PROSITE" id="PS00329">
    <property type="entry name" value="HSP70_2"/>
    <property type="match status" value="1"/>
</dbReference>
<proteinExistence type="inferred from homology"/>
<evidence type="ECO:0000313" key="7">
    <source>
        <dbReference type="Proteomes" id="UP000221734"/>
    </source>
</evidence>
<dbReference type="RefSeq" id="WP_099324924.1">
    <property type="nucleotide sequence ID" value="NZ_LT934425.1"/>
</dbReference>
<dbReference type="KEGG" id="kst:KSMBR1_1699"/>
<comment type="similarity">
    <text evidence="1 5">Belongs to the heat shock protein 70 family.</text>
</comment>
<dbReference type="Gene3D" id="3.30.420.40">
    <property type="match status" value="2"/>
</dbReference>
<keyword evidence="2 5" id="KW-0547">Nucleotide-binding</keyword>
<reference evidence="7" key="1">
    <citation type="submission" date="2017-10" db="EMBL/GenBank/DDBJ databases">
        <authorList>
            <person name="Frank J."/>
        </authorList>
    </citation>
    <scope>NUCLEOTIDE SEQUENCE [LARGE SCALE GENOMIC DNA]</scope>
</reference>
<dbReference type="EMBL" id="LT934425">
    <property type="protein sequence ID" value="SOH04198.1"/>
    <property type="molecule type" value="Genomic_DNA"/>
</dbReference>
<evidence type="ECO:0000256" key="4">
    <source>
        <dbReference type="ARBA" id="ARBA00023186"/>
    </source>
</evidence>
<dbReference type="FunFam" id="3.90.640.10:FF:000003">
    <property type="entry name" value="Molecular chaperone DnaK"/>
    <property type="match status" value="1"/>
</dbReference>
<accession>A0A2C9CF40</accession>
<dbReference type="FunFam" id="3.30.420.40:FF:000071">
    <property type="entry name" value="Molecular chaperone DnaK"/>
    <property type="match status" value="1"/>
</dbReference>
<keyword evidence="7" id="KW-1185">Reference proteome</keyword>
<dbReference type="InterPro" id="IPR018181">
    <property type="entry name" value="Heat_shock_70_CS"/>
</dbReference>
<evidence type="ECO:0000313" key="6">
    <source>
        <dbReference type="EMBL" id="SOH04198.1"/>
    </source>
</evidence>
<dbReference type="Proteomes" id="UP000221734">
    <property type="component" value="Chromosome Kuenenia_stuttgartiensis_MBR1"/>
</dbReference>
<dbReference type="PANTHER" id="PTHR19375">
    <property type="entry name" value="HEAT SHOCK PROTEIN 70KDA"/>
    <property type="match status" value="1"/>
</dbReference>
<keyword evidence="3 5" id="KW-0067">ATP-binding</keyword>
<name>A0A2C9CF40_KUEST</name>
<dbReference type="Gene3D" id="3.90.640.10">
    <property type="entry name" value="Actin, Chain A, domain 4"/>
    <property type="match status" value="1"/>
</dbReference>
<dbReference type="OrthoDB" id="9766019at2"/>
<dbReference type="InterPro" id="IPR043129">
    <property type="entry name" value="ATPase_NBD"/>
</dbReference>
<evidence type="ECO:0000256" key="3">
    <source>
        <dbReference type="ARBA" id="ARBA00022840"/>
    </source>
</evidence>
<dbReference type="InterPro" id="IPR029047">
    <property type="entry name" value="HSP70_peptide-bd_sf"/>
</dbReference>
<protein>
    <submittedName>
        <fullName evidence="6">Strongly similar to molecular chaperone DnaK</fullName>
    </submittedName>
</protein>
<dbReference type="GO" id="GO:0140662">
    <property type="term" value="F:ATP-dependent protein folding chaperone"/>
    <property type="evidence" value="ECO:0007669"/>
    <property type="project" value="InterPro"/>
</dbReference>
<sequence length="586" mass="64949">METIVGIDLGTTNSEISILENGKPKVIPVDDDLIMPSCVGIDITGKLIVGKTAKNQAVSSPESTIFSIKRKMGEDVKVRLGEKEFRPEEISSFILLTLKKHAEKYLGSEIKKAVITVPAYFDDRQRNATRDAGLLAGLDVVRIINEPTSAAIAYDAGHPENHKLLVYDLGGGTFDVSLVVVENGVVEVLASHGDTKLGGDDFDQLLFNHVLQVFKKEHGVDLNEDIRARRRLLNTLEKAKRELSDHPFAKIREEFISKELHLEMEISRNDYESMIRPLLQKTLDCIHMCLKDASFIPGDIDKVILVGGSTRTPLVHEIITKEIGIEPHYEINPDLIVSMGAAIQGGIIAGHKTQSILVDITPYTFGTSAVGDYDGAIHHNVFVPIIKRNTPLPVSKGEVFGTMVDNQEAVEVNIYQGEEPLAEDNIFIGNFMVQGLSEAPAGNKIILNLELDINGILKVTAVEKNTGLSKEVTMDTKDVESNFNIIESQKNVASLFSEEEFDSEEFKLITKEDGGHEAPAEESDAIARTKDLRRRAEKLMDSISLEDENDIRNLLEKSEKAVNEHDLVELSEINESLEDIIFYLEE</sequence>
<evidence type="ECO:0000256" key="1">
    <source>
        <dbReference type="ARBA" id="ARBA00007381"/>
    </source>
</evidence>
<gene>
    <name evidence="6" type="primary">dnaK_1</name>
    <name evidence="6" type="ORF">KSMBR1_1699</name>
</gene>
<organism evidence="6 7">
    <name type="scientific">Kuenenia stuttgartiensis</name>
    <dbReference type="NCBI Taxonomy" id="174633"/>
    <lineage>
        <taxon>Bacteria</taxon>
        <taxon>Pseudomonadati</taxon>
        <taxon>Planctomycetota</taxon>
        <taxon>Candidatus Brocadiia</taxon>
        <taxon>Candidatus Brocadiales</taxon>
        <taxon>Candidatus Brocadiaceae</taxon>
        <taxon>Candidatus Kuenenia</taxon>
    </lineage>
</organism>
<dbReference type="Gene3D" id="2.60.34.10">
    <property type="entry name" value="Substrate Binding Domain Of DNAk, Chain A, domain 1"/>
    <property type="match status" value="1"/>
</dbReference>
<dbReference type="AlphaFoldDB" id="A0A2C9CF40"/>
<evidence type="ECO:0000256" key="5">
    <source>
        <dbReference type="RuleBase" id="RU003322"/>
    </source>
</evidence>